<dbReference type="InterPro" id="IPR044843">
    <property type="entry name" value="Trans_IPPS_bact-type"/>
</dbReference>
<dbReference type="InterPro" id="IPR033904">
    <property type="entry name" value="Trans_IPPS_HH"/>
</dbReference>
<dbReference type="STRING" id="756272.Plabr_0571"/>
<dbReference type="KEGG" id="pbs:Plabr_0571"/>
<keyword evidence="2" id="KW-1185">Reference proteome</keyword>
<gene>
    <name evidence="1" type="ordered locus">Plabr_0571</name>
</gene>
<dbReference type="GO" id="GO:0016114">
    <property type="term" value="P:terpenoid biosynthetic process"/>
    <property type="evidence" value="ECO:0007669"/>
    <property type="project" value="UniProtKB-ARBA"/>
</dbReference>
<dbReference type="Gene3D" id="1.10.600.10">
    <property type="entry name" value="Farnesyl Diphosphate Synthase"/>
    <property type="match status" value="1"/>
</dbReference>
<dbReference type="GO" id="GO:0004311">
    <property type="term" value="F:geranylgeranyl diphosphate synthase activity"/>
    <property type="evidence" value="ECO:0007669"/>
    <property type="project" value="InterPro"/>
</dbReference>
<dbReference type="eggNOG" id="COG1562">
    <property type="taxonomic scope" value="Bacteria"/>
</dbReference>
<keyword evidence="1" id="KW-0808">Transferase</keyword>
<dbReference type="SFLD" id="SFLDG01018">
    <property type="entry name" value="Squalene/Phytoene_Synthase_Lik"/>
    <property type="match status" value="1"/>
</dbReference>
<dbReference type="EC" id="2.5.1.32" evidence="1"/>
<dbReference type="HOGENOM" id="CLU_037269_1_1_0"/>
<dbReference type="RefSeq" id="WP_013626941.1">
    <property type="nucleotide sequence ID" value="NC_015174.1"/>
</dbReference>
<evidence type="ECO:0000313" key="1">
    <source>
        <dbReference type="EMBL" id="ADY58198.1"/>
    </source>
</evidence>
<dbReference type="InterPro" id="IPR002060">
    <property type="entry name" value="Squ/phyt_synthse"/>
</dbReference>
<evidence type="ECO:0000313" key="2">
    <source>
        <dbReference type="Proteomes" id="UP000006860"/>
    </source>
</evidence>
<dbReference type="EMBL" id="CP002546">
    <property type="protein sequence ID" value="ADY58198.1"/>
    <property type="molecule type" value="Genomic_DNA"/>
</dbReference>
<dbReference type="PANTHER" id="PTHR31480">
    <property type="entry name" value="BIFUNCTIONAL LYCOPENE CYCLASE/PHYTOENE SYNTHASE"/>
    <property type="match status" value="1"/>
</dbReference>
<reference evidence="2" key="1">
    <citation type="submission" date="2011-02" db="EMBL/GenBank/DDBJ databases">
        <title>The complete genome of Planctomyces brasiliensis DSM 5305.</title>
        <authorList>
            <person name="Lucas S."/>
            <person name="Copeland A."/>
            <person name="Lapidus A."/>
            <person name="Bruce D."/>
            <person name="Goodwin L."/>
            <person name="Pitluck S."/>
            <person name="Kyrpides N."/>
            <person name="Mavromatis K."/>
            <person name="Pagani I."/>
            <person name="Ivanova N."/>
            <person name="Ovchinnikova G."/>
            <person name="Lu M."/>
            <person name="Detter J.C."/>
            <person name="Han C."/>
            <person name="Land M."/>
            <person name="Hauser L."/>
            <person name="Markowitz V."/>
            <person name="Cheng J.-F."/>
            <person name="Hugenholtz P."/>
            <person name="Woyke T."/>
            <person name="Wu D."/>
            <person name="Tindall B."/>
            <person name="Pomrenke H.G."/>
            <person name="Brambilla E."/>
            <person name="Klenk H.-P."/>
            <person name="Eisen J.A."/>
        </authorList>
    </citation>
    <scope>NUCLEOTIDE SEQUENCE [LARGE SCALE GENOMIC DNA]</scope>
    <source>
        <strain evidence="2">ATCC 49424 / DSM 5305 / JCM 21570 / NBRC 103401 / IFAM 1448</strain>
    </source>
</reference>
<proteinExistence type="predicted"/>
<dbReference type="GO" id="GO:0051996">
    <property type="term" value="F:squalene synthase [NAD(P)H] activity"/>
    <property type="evidence" value="ECO:0007669"/>
    <property type="project" value="InterPro"/>
</dbReference>
<protein>
    <submittedName>
        <fullName evidence="1">Phytoene synthase</fullName>
        <ecNumber evidence="1">2.5.1.32</ecNumber>
    </submittedName>
</protein>
<accession>F0ST43</accession>
<dbReference type="CDD" id="cd00683">
    <property type="entry name" value="Trans_IPPS_HH"/>
    <property type="match status" value="1"/>
</dbReference>
<dbReference type="Pfam" id="PF00494">
    <property type="entry name" value="SQS_PSY"/>
    <property type="match status" value="1"/>
</dbReference>
<sequence length="308" mass="35452">MRTSPVFTLAESYDYGVRITRQSGSSFRLSFLMLPRRDYQAMCVLYAFMRLTDDLADAPLVSLQPIDLPTADAEPRPAMLERWREQLLACLTREEDTHPLHPALRDVVTNYAINPEWLYDVITGVEFDLAPQQLATFNDLQRYCYLVAGTVGLCCQAIWRADLSQTHDLAVQCGEAFQLTNILRDIREDAERGRCYLAAEDLQAAGLTETQLHGRDLPEGFIPLIEQHIQRARDGYDRARELEQHLRGAGKRMFRIMFKTYSSLLSEIERDPQACFYRRIRISGRRRVAILLTAPHRRLFRAAPTVSR</sequence>
<dbReference type="AlphaFoldDB" id="F0ST43"/>
<name>F0ST43_RUBBR</name>
<dbReference type="SFLD" id="SFLDG01212">
    <property type="entry name" value="Phytoene_synthase_like"/>
    <property type="match status" value="1"/>
</dbReference>
<organism evidence="1 2">
    <name type="scientific">Rubinisphaera brasiliensis (strain ATCC 49424 / DSM 5305 / JCM 21570 / IAM 15109 / NBRC 103401 / IFAM 1448)</name>
    <name type="common">Planctomyces brasiliensis</name>
    <dbReference type="NCBI Taxonomy" id="756272"/>
    <lineage>
        <taxon>Bacteria</taxon>
        <taxon>Pseudomonadati</taxon>
        <taxon>Planctomycetota</taxon>
        <taxon>Planctomycetia</taxon>
        <taxon>Planctomycetales</taxon>
        <taxon>Planctomycetaceae</taxon>
        <taxon>Rubinisphaera</taxon>
    </lineage>
</organism>
<dbReference type="SUPFAM" id="SSF48576">
    <property type="entry name" value="Terpenoid synthases"/>
    <property type="match status" value="1"/>
</dbReference>
<dbReference type="Proteomes" id="UP000006860">
    <property type="component" value="Chromosome"/>
</dbReference>
<dbReference type="SFLD" id="SFLDS00005">
    <property type="entry name" value="Isoprenoid_Synthase_Type_I"/>
    <property type="match status" value="1"/>
</dbReference>
<dbReference type="InterPro" id="IPR008949">
    <property type="entry name" value="Isoprenoid_synthase_dom_sf"/>
</dbReference>
<dbReference type="OrthoDB" id="9787280at2"/>